<dbReference type="SUPFAM" id="SSF109604">
    <property type="entry name" value="HD-domain/PDEase-like"/>
    <property type="match status" value="1"/>
</dbReference>
<dbReference type="InterPro" id="IPR050135">
    <property type="entry name" value="dGTPase-like"/>
</dbReference>
<protein>
    <submittedName>
        <fullName evidence="5">HD_domain domain-containing protein</fullName>
    </submittedName>
</protein>
<dbReference type="PANTHER" id="PTHR11373">
    <property type="entry name" value="DEOXYNUCLEOSIDE TRIPHOSPHATE TRIPHOSPHOHYDROLASE"/>
    <property type="match status" value="1"/>
</dbReference>
<dbReference type="OrthoDB" id="9991235at2759"/>
<accession>A0A0N4UVN2</accession>
<dbReference type="Gene3D" id="1.10.3210.10">
    <property type="entry name" value="Hypothetical protein af1432"/>
    <property type="match status" value="1"/>
</dbReference>
<feature type="domain" description="HD" evidence="2">
    <location>
        <begin position="124"/>
        <end position="206"/>
    </location>
</feature>
<dbReference type="PANTHER" id="PTHR11373:SF4">
    <property type="entry name" value="DEOXYNUCLEOSIDE TRIPHOSPHATE TRIPHOSPHOHYDROLASE SAMHD1"/>
    <property type="match status" value="1"/>
</dbReference>
<sequence length="609" mass="70498">MKESMTTEKKNQIAPAQRELLTLGFLMAFSKSSISTKKIWPPTPTARGLREVSDIIYGFIPLYYPVNLIVDTPEFQRLRRIKQMGTVDLIQNFKLLMDESVPLGSVNVFICTISFPVYYLSTQFVNLLAEKPNTGIDSRDRLCVAIAGLCHDIGHGPFSHLYEECLKRVDQGNSWTHEKASVLIFRRLCKNKELKKALDEFLEPEDYVFIEEIIKPPKEKFDKSGCWAYQGRPREKSFLYDIVCNVNDSFDVDKYDYLLRDSLYTGLAIPFNKNTLKRIMSWAMPLEVSDETDKNKNKYFRLCYAEKVSKDLWHVGESRYLLHQTVLDHRVTRVCEHLLLKIITAAAEHLTFTGDDGRQYNLATITKNLEAFLKSDDSILDTSTFVKIRKSTTQEFKEAKYYCECLSRRCLPKFVGKKSLITSEDAEKWNSEEKVKKAILQKVDSDSISEKDIIVSIRSLHYGMGIEENPMNRVLLYNPKATKIAAFAYDGEEVTPIKKVKRRLDGDVSVTVFLSYEAFKRDESIVEVVRKAFKLCFFLMHQLENELVIWSSIKFCIKISPVNAQYYYRLTVCHKDNQTTDQLISKLSIAVLKKCNFSEISLNLRYYYV</sequence>
<evidence type="ECO:0000313" key="4">
    <source>
        <dbReference type="Proteomes" id="UP000274131"/>
    </source>
</evidence>
<dbReference type="InterPro" id="IPR003607">
    <property type="entry name" value="HD/PDEase_dom"/>
</dbReference>
<evidence type="ECO:0000256" key="1">
    <source>
        <dbReference type="ARBA" id="ARBA00005776"/>
    </source>
</evidence>
<keyword evidence="4" id="KW-1185">Reference proteome</keyword>
<dbReference type="Gene3D" id="3.30.70.2760">
    <property type="match status" value="1"/>
</dbReference>
<dbReference type="EMBL" id="UXUI01007184">
    <property type="protein sequence ID" value="VDD86074.1"/>
    <property type="molecule type" value="Genomic_DNA"/>
</dbReference>
<dbReference type="Proteomes" id="UP000274131">
    <property type="component" value="Unassembled WGS sequence"/>
</dbReference>
<dbReference type="GO" id="GO:0008832">
    <property type="term" value="F:dGTPase activity"/>
    <property type="evidence" value="ECO:0007669"/>
    <property type="project" value="TreeGrafter"/>
</dbReference>
<name>A0A0N4UVN2_ENTVE</name>
<dbReference type="STRING" id="51028.A0A0N4UVN2"/>
<evidence type="ECO:0000313" key="3">
    <source>
        <dbReference type="EMBL" id="VDD86074.1"/>
    </source>
</evidence>
<evidence type="ECO:0000259" key="2">
    <source>
        <dbReference type="Pfam" id="PF01966"/>
    </source>
</evidence>
<dbReference type="WBParaSite" id="EVEC_0000150901-mRNA-1">
    <property type="protein sequence ID" value="EVEC_0000150901-mRNA-1"/>
    <property type="gene ID" value="EVEC_0000150901"/>
</dbReference>
<comment type="similarity">
    <text evidence="1">Belongs to the SAMHD1 family.</text>
</comment>
<reference evidence="3 4" key="2">
    <citation type="submission" date="2018-10" db="EMBL/GenBank/DDBJ databases">
        <authorList>
            <consortium name="Pathogen Informatics"/>
        </authorList>
    </citation>
    <scope>NUCLEOTIDE SEQUENCE [LARGE SCALE GENOMIC DNA]</scope>
</reference>
<dbReference type="CDD" id="cd00077">
    <property type="entry name" value="HDc"/>
    <property type="match status" value="1"/>
</dbReference>
<dbReference type="GO" id="GO:0005634">
    <property type="term" value="C:nucleus"/>
    <property type="evidence" value="ECO:0007669"/>
    <property type="project" value="TreeGrafter"/>
</dbReference>
<evidence type="ECO:0000313" key="5">
    <source>
        <dbReference type="WBParaSite" id="EVEC_0000150901-mRNA-1"/>
    </source>
</evidence>
<proteinExistence type="inferred from homology"/>
<reference evidence="5" key="1">
    <citation type="submission" date="2017-02" db="UniProtKB">
        <authorList>
            <consortium name="WormBaseParasite"/>
        </authorList>
    </citation>
    <scope>IDENTIFICATION</scope>
</reference>
<gene>
    <name evidence="3" type="ORF">EVEC_LOCUS1217</name>
</gene>
<organism evidence="5">
    <name type="scientific">Enterobius vermicularis</name>
    <name type="common">Human pinworm</name>
    <dbReference type="NCBI Taxonomy" id="51028"/>
    <lineage>
        <taxon>Eukaryota</taxon>
        <taxon>Metazoa</taxon>
        <taxon>Ecdysozoa</taxon>
        <taxon>Nematoda</taxon>
        <taxon>Chromadorea</taxon>
        <taxon>Rhabditida</taxon>
        <taxon>Spirurina</taxon>
        <taxon>Oxyuridomorpha</taxon>
        <taxon>Oxyuroidea</taxon>
        <taxon>Oxyuridae</taxon>
        <taxon>Enterobius</taxon>
    </lineage>
</organism>
<dbReference type="AlphaFoldDB" id="A0A0N4UVN2"/>
<dbReference type="GO" id="GO:0006203">
    <property type="term" value="P:dGTP catabolic process"/>
    <property type="evidence" value="ECO:0007669"/>
    <property type="project" value="TreeGrafter"/>
</dbReference>
<dbReference type="InterPro" id="IPR006674">
    <property type="entry name" value="HD_domain"/>
</dbReference>
<dbReference type="Pfam" id="PF01966">
    <property type="entry name" value="HD"/>
    <property type="match status" value="1"/>
</dbReference>